<reference evidence="8" key="1">
    <citation type="submission" date="2017-03" db="EMBL/GenBank/DDBJ databases">
        <authorList>
            <person name="Rodrigo-Torres L."/>
            <person name="Arahal R.D."/>
            <person name="Lucena T."/>
        </authorList>
    </citation>
    <scope>NUCLEOTIDE SEQUENCE [LARGE SCALE GENOMIC DNA]</scope>
    <source>
        <strain evidence="8">CECT 8370</strain>
    </source>
</reference>
<dbReference type="Pfam" id="PF05199">
    <property type="entry name" value="GMC_oxred_C"/>
    <property type="match status" value="1"/>
</dbReference>
<protein>
    <submittedName>
        <fullName evidence="7">Fructose dehydrogenase large subunit</fullName>
        <ecNumber evidence="7">1.1.99.11</ecNumber>
    </submittedName>
</protein>
<evidence type="ECO:0000256" key="2">
    <source>
        <dbReference type="ARBA" id="ARBA00022630"/>
    </source>
</evidence>
<comment type="similarity">
    <text evidence="1">Belongs to the GMC oxidoreductase family.</text>
</comment>
<dbReference type="Gene3D" id="3.50.50.60">
    <property type="entry name" value="FAD/NAD(P)-binding domain"/>
    <property type="match status" value="2"/>
</dbReference>
<evidence type="ECO:0000313" key="8">
    <source>
        <dbReference type="Proteomes" id="UP000194012"/>
    </source>
</evidence>
<evidence type="ECO:0000259" key="6">
    <source>
        <dbReference type="Pfam" id="PF05199"/>
    </source>
</evidence>
<dbReference type="InterPro" id="IPR036188">
    <property type="entry name" value="FAD/NAD-bd_sf"/>
</dbReference>
<keyword evidence="2" id="KW-0285">Flavoprotein</keyword>
<proteinExistence type="inferred from homology"/>
<dbReference type="GO" id="GO:0016614">
    <property type="term" value="F:oxidoreductase activity, acting on CH-OH group of donors"/>
    <property type="evidence" value="ECO:0007669"/>
    <property type="project" value="InterPro"/>
</dbReference>
<organism evidence="7 8">
    <name type="scientific">Roseovarius gaetbuli</name>
    <dbReference type="NCBI Taxonomy" id="1356575"/>
    <lineage>
        <taxon>Bacteria</taxon>
        <taxon>Pseudomonadati</taxon>
        <taxon>Pseudomonadota</taxon>
        <taxon>Alphaproteobacteria</taxon>
        <taxon>Rhodobacterales</taxon>
        <taxon>Roseobacteraceae</taxon>
        <taxon>Roseovarius</taxon>
    </lineage>
</organism>
<dbReference type="InterPro" id="IPR000172">
    <property type="entry name" value="GMC_OxRdtase_N"/>
</dbReference>
<name>A0A1X6Z021_9RHOB</name>
<feature type="domain" description="Glucose-methanol-choline oxidoreductase C-terminal" evidence="6">
    <location>
        <begin position="391"/>
        <end position="507"/>
    </location>
</feature>
<evidence type="ECO:0000259" key="5">
    <source>
        <dbReference type="Pfam" id="PF00732"/>
    </source>
</evidence>
<dbReference type="Proteomes" id="UP000194012">
    <property type="component" value="Unassembled WGS sequence"/>
</dbReference>
<evidence type="ECO:0000256" key="3">
    <source>
        <dbReference type="ARBA" id="ARBA00022827"/>
    </source>
</evidence>
<dbReference type="PANTHER" id="PTHR46056:SF12">
    <property type="entry name" value="LONG-CHAIN-ALCOHOL OXIDASE"/>
    <property type="match status" value="1"/>
</dbReference>
<dbReference type="RefSeq" id="WP_085826443.1">
    <property type="nucleotide sequence ID" value="NZ_FWFJ01000010.1"/>
</dbReference>
<dbReference type="GO" id="GO:0050660">
    <property type="term" value="F:flavin adenine dinucleotide binding"/>
    <property type="evidence" value="ECO:0007669"/>
    <property type="project" value="InterPro"/>
</dbReference>
<dbReference type="EC" id="1.1.99.11" evidence="7"/>
<accession>A0A1X6Z021</accession>
<evidence type="ECO:0000256" key="1">
    <source>
        <dbReference type="ARBA" id="ARBA00010790"/>
    </source>
</evidence>
<keyword evidence="4 7" id="KW-0560">Oxidoreductase</keyword>
<keyword evidence="8" id="KW-1185">Reference proteome</keyword>
<feature type="domain" description="Glucose-methanol-choline oxidoreductase N-terminal" evidence="5">
    <location>
        <begin position="88"/>
        <end position="305"/>
    </location>
</feature>
<dbReference type="OrthoDB" id="9798604at2"/>
<dbReference type="InterPro" id="IPR007867">
    <property type="entry name" value="GMC_OxRtase_C"/>
</dbReference>
<dbReference type="SUPFAM" id="SSF51905">
    <property type="entry name" value="FAD/NAD(P)-binding domain"/>
    <property type="match status" value="1"/>
</dbReference>
<evidence type="ECO:0000256" key="4">
    <source>
        <dbReference type="ARBA" id="ARBA00023002"/>
    </source>
</evidence>
<sequence>MAAPFDLSDDSVIVVIGTGAGGGVLSNELAQRGVSVVALEAGGRYLPEDYVNDEWESFGQLAWLDARTTSGDWRVAKDFSGLPAWIVKAVGGTTTHWAGASLRFQDHEWKAKTTYGPVQGANLLDWPIDGAEMAPWYDLAEKKLGVTRTNGIPGLPGSNNYKVFEAGAKALGYEEVHTGRMAINSEENDDRMACQQTGFCFQGCKWGAKWSAAYTDIPRGEATGNLEVRAKAHVQRIEHGPDGKVNAVIYVDENGVEHKQMARAVCVAGNSFESPRLLLNSATSMYPDGLANSSGQVGRNYMRHLTGSVYGVFDKPVKMWRGTTMAGIMQDEARHDTSRGFVGGYELETLSLGLPFMAAFLDPGGWGREFTTALDSYENMAGMWIVGEDMPQETNRVTLNHDVKDQFGMPVANVHYSDHPNDRAMRDHAYKQGMAIYDAVGATRSFPTPPYPSTHNLGTNRMSENPRDGVVNRNGRTHDIENLFISDGSQFTTGAAENPTLTIVALAIRQAEHIAGELSRGAL</sequence>
<keyword evidence="3" id="KW-0274">FAD</keyword>
<dbReference type="Pfam" id="PF00732">
    <property type="entry name" value="GMC_oxred_N"/>
    <property type="match status" value="1"/>
</dbReference>
<dbReference type="EMBL" id="FWFJ01000010">
    <property type="protein sequence ID" value="SLN36177.1"/>
    <property type="molecule type" value="Genomic_DNA"/>
</dbReference>
<dbReference type="AlphaFoldDB" id="A0A1X6Z021"/>
<evidence type="ECO:0000313" key="7">
    <source>
        <dbReference type="EMBL" id="SLN36177.1"/>
    </source>
</evidence>
<gene>
    <name evidence="7" type="primary">fdhL</name>
    <name evidence="7" type="ORF">ROG8370_01506</name>
</gene>
<dbReference type="SUPFAM" id="SSF54373">
    <property type="entry name" value="FAD-linked reductases, C-terminal domain"/>
    <property type="match status" value="1"/>
</dbReference>
<dbReference type="PANTHER" id="PTHR46056">
    <property type="entry name" value="LONG-CHAIN-ALCOHOL OXIDASE"/>
    <property type="match status" value="1"/>
</dbReference>